<keyword evidence="2" id="KW-1185">Reference proteome</keyword>
<organism evidence="1 2">
    <name type="scientific">Sporanaerobium hydrogeniformans</name>
    <dbReference type="NCBI Taxonomy" id="3072179"/>
    <lineage>
        <taxon>Bacteria</taxon>
        <taxon>Bacillati</taxon>
        <taxon>Bacillota</taxon>
        <taxon>Clostridia</taxon>
        <taxon>Lachnospirales</taxon>
        <taxon>Lachnospiraceae</taxon>
        <taxon>Sporanaerobium</taxon>
    </lineage>
</organism>
<dbReference type="Proteomes" id="UP000224460">
    <property type="component" value="Unassembled WGS sequence"/>
</dbReference>
<comment type="caution">
    <text evidence="1">The sequence shown here is derived from an EMBL/GenBank/DDBJ whole genome shotgun (WGS) entry which is preliminary data.</text>
</comment>
<accession>A0AC61DFI5</accession>
<evidence type="ECO:0000313" key="2">
    <source>
        <dbReference type="Proteomes" id="UP000224460"/>
    </source>
</evidence>
<proteinExistence type="predicted"/>
<dbReference type="EMBL" id="PEDL01000002">
    <property type="protein sequence ID" value="PHV71645.1"/>
    <property type="molecule type" value="Genomic_DNA"/>
</dbReference>
<sequence>MSSSDIGTLGLLSILILMSAYFSATETAFSSLNRIRLKNMAGKGNKRAALALKLSEDYDQVLSSILIGNNIVNIASASIATVFFTKTWGDAAVTLSTIITTVVVLIFGEICPKSIAKDMPERFAILSAPILNVICYLLTPLNFLFKGLKKLINKLLNSKEDRGITEEEILTLVEEAQSDGGINKEEGELIRSAIEFNDLDAVDVFTPRVDVVAVEETATREEVKKAFMESGYSRLPVYRGDIDNIIGIINEKDFYNKVVDLNEVLDSIIAPPIFVAPTIKISHLMKLLQQKQSHIAIIVDEYGGTKGIVTLEDIIEELVGEIWDEHDEVVSEIIQVSENEYKVLGSANVEKVFRELNRDEEMDAMSINGWVFNEFSAIPEEGDSFQYKNLKVVVLKMEERRVLEVSITVYPENEE</sequence>
<protein>
    <submittedName>
        <fullName evidence="1">Transporter</fullName>
    </submittedName>
</protein>
<evidence type="ECO:0000313" key="1">
    <source>
        <dbReference type="EMBL" id="PHV71645.1"/>
    </source>
</evidence>
<name>A0AC61DFI5_9FIRM</name>
<gene>
    <name evidence="1" type="ORF">CS063_03515</name>
</gene>
<reference evidence="1" key="1">
    <citation type="submission" date="2017-10" db="EMBL/GenBank/DDBJ databases">
        <title>Genome sequence of cellulolytic Lachnospiraceae bacterium XHS1971 isolated from hotspring sediment.</title>
        <authorList>
            <person name="Vasudevan G."/>
            <person name="Joshi A.J."/>
            <person name="Hivarkar S."/>
            <person name="Lanjekar V.B."/>
            <person name="Dhakephalkar P.K."/>
            <person name="Dagar S."/>
        </authorList>
    </citation>
    <scope>NUCLEOTIDE SEQUENCE</scope>
    <source>
        <strain evidence="1">XHS1971</strain>
    </source>
</reference>